<sequence>MKRFFRLFTATLTALAAFAPVLNAEEVEKCASCAPPVKKELVLSFTGDMMAHIINYSMDDYSLIYRDIEKIMMNDSLTFCNVEFPVNPEIPQASYPVFNIHPEYVMAAIDAGVDVLSLANNHTGDQGTQGLKSTVKAVNSMVNRYRLEHNRRIYFSGAKQNPEIDFKPVTIYQNGWKIGYLSVSQFSNTVPEPGHMLLVDFRDTEESEQFVEWISTIVSEYDLFVLAYHGGREYYTTPVQKKTELFHNLSSAGVDIIWGHHPHVIQPVELYEHKNGNSLIMYSLGNFISGQGRIADPVLPEEEWSYTGDSAIIQADISFDGENPVFEDIRAIPIANIMTTNRDVVITPLEDLTHQAVPEPWMTYFLERYILMHDYFIRNIRLPG</sequence>
<dbReference type="InterPro" id="IPR019079">
    <property type="entry name" value="Capsule_synth_CapA"/>
</dbReference>
<comment type="similarity">
    <text evidence="1">Belongs to the CapA family.</text>
</comment>
<dbReference type="InterPro" id="IPR052169">
    <property type="entry name" value="CW_Biosynth-Accessory"/>
</dbReference>
<reference evidence="4 5" key="1">
    <citation type="submission" date="2022-12" db="EMBL/GenBank/DDBJ databases">
        <title>Metagenome assembled genome from gulf of manar.</title>
        <authorList>
            <person name="Kohli P."/>
            <person name="Pk S."/>
            <person name="Venkata Ramana C."/>
            <person name="Sasikala C."/>
        </authorList>
    </citation>
    <scope>NUCLEOTIDE SEQUENCE [LARGE SCALE GENOMIC DNA]</scope>
    <source>
        <strain evidence="4">JB008</strain>
    </source>
</reference>
<feature type="domain" description="Capsule synthesis protein CapA" evidence="3">
    <location>
        <begin position="42"/>
        <end position="291"/>
    </location>
</feature>
<dbReference type="Pfam" id="PF09587">
    <property type="entry name" value="PGA_cap"/>
    <property type="match status" value="1"/>
</dbReference>
<evidence type="ECO:0000256" key="2">
    <source>
        <dbReference type="SAM" id="SignalP"/>
    </source>
</evidence>
<comment type="caution">
    <text evidence="4">The sequence shown here is derived from an EMBL/GenBank/DDBJ whole genome shotgun (WGS) entry which is preliminary data.</text>
</comment>
<dbReference type="PANTHER" id="PTHR33393:SF12">
    <property type="entry name" value="CAPSULE BIOSYNTHESIS PROTEIN CAPA"/>
    <property type="match status" value="1"/>
</dbReference>
<dbReference type="SMART" id="SM00854">
    <property type="entry name" value="PGA_cap"/>
    <property type="match status" value="1"/>
</dbReference>
<keyword evidence="2" id="KW-0732">Signal</keyword>
<dbReference type="EMBL" id="JAQQAL010000007">
    <property type="protein sequence ID" value="MDC7225493.1"/>
    <property type="molecule type" value="Genomic_DNA"/>
</dbReference>
<gene>
    <name evidence="4" type="ORF">PQJ61_01870</name>
</gene>
<evidence type="ECO:0000259" key="3">
    <source>
        <dbReference type="SMART" id="SM00854"/>
    </source>
</evidence>
<dbReference type="AlphaFoldDB" id="A0AAJ1IA61"/>
<accession>A0AAJ1IA61</accession>
<dbReference type="SUPFAM" id="SSF56300">
    <property type="entry name" value="Metallo-dependent phosphatases"/>
    <property type="match status" value="1"/>
</dbReference>
<evidence type="ECO:0000256" key="1">
    <source>
        <dbReference type="ARBA" id="ARBA00005662"/>
    </source>
</evidence>
<dbReference type="CDD" id="cd07381">
    <property type="entry name" value="MPP_CapA"/>
    <property type="match status" value="1"/>
</dbReference>
<dbReference type="PANTHER" id="PTHR33393">
    <property type="entry name" value="POLYGLUTAMINE SYNTHESIS ACCESSORY PROTEIN RV0574C-RELATED"/>
    <property type="match status" value="1"/>
</dbReference>
<proteinExistence type="inferred from homology"/>
<evidence type="ECO:0000313" key="4">
    <source>
        <dbReference type="EMBL" id="MDC7225493.1"/>
    </source>
</evidence>
<dbReference type="Proteomes" id="UP001221217">
    <property type="component" value="Unassembled WGS sequence"/>
</dbReference>
<name>A0AAJ1IA61_9SPIO</name>
<dbReference type="Gene3D" id="3.60.21.10">
    <property type="match status" value="1"/>
</dbReference>
<feature type="chain" id="PRO_5042588132" evidence="2">
    <location>
        <begin position="25"/>
        <end position="384"/>
    </location>
</feature>
<evidence type="ECO:0000313" key="5">
    <source>
        <dbReference type="Proteomes" id="UP001221217"/>
    </source>
</evidence>
<protein>
    <submittedName>
        <fullName evidence="4">CapA family protein</fullName>
    </submittedName>
</protein>
<organism evidence="4 5">
    <name type="scientific">Candidatus Thalassospirochaeta sargassi</name>
    <dbReference type="NCBI Taxonomy" id="3119039"/>
    <lineage>
        <taxon>Bacteria</taxon>
        <taxon>Pseudomonadati</taxon>
        <taxon>Spirochaetota</taxon>
        <taxon>Spirochaetia</taxon>
        <taxon>Spirochaetales</taxon>
        <taxon>Spirochaetaceae</taxon>
        <taxon>Candidatus Thalassospirochaeta</taxon>
    </lineage>
</organism>
<dbReference type="InterPro" id="IPR029052">
    <property type="entry name" value="Metallo-depent_PP-like"/>
</dbReference>
<feature type="signal peptide" evidence="2">
    <location>
        <begin position="1"/>
        <end position="24"/>
    </location>
</feature>